<dbReference type="AlphaFoldDB" id="A0A6C0INN6"/>
<sequence>MSDKETSLEILNMTPKIKLDMKWFIELDEYNNKSRAEMEKEGIWDRFLKNKMRIINEALEKEEDTMFLDSDMVILDEINDIDKEKMVGLSPQFIKEKNVNETGYYNAGMLWTNSKEVSDYWIEITQPNHSCAEQIYMKKLEKFDYFTFGENYNLQSWRFILGLEKTQQIANNIITKNDKLYYKDKRLKTIHTHFNAKNNIFQSINEFLIGRLRSCKMYKELCCINRGITGKWQIYIPDNKIMPGMWYHTNDSFRELAALWKLNNKDIEIKMSRIGNCMLYPEIYLYDRPTLEWLEERIMKSSLFMLGNGDMKVEGTSLKAQGLNVKPWIFWPRRPMVLENYIYTTKIKSYDERKSNITFIGNIENSVQNKYRENKKWIKLVDNYHCTLGKVHKFTQEDYIQNLHNSRYGLCLRGYGSKCHREVELMAVGTVPIVTPEVNVESYINPLVENVHYIKINNVEEWKEPTVEEWEKMSQACVKWYNENIHSKKSWNLTINTILYT</sequence>
<evidence type="ECO:0000313" key="1">
    <source>
        <dbReference type="EMBL" id="QHT94841.1"/>
    </source>
</evidence>
<protein>
    <submittedName>
        <fullName evidence="1">Uncharacterized protein</fullName>
    </submittedName>
</protein>
<organism evidence="1">
    <name type="scientific">viral metagenome</name>
    <dbReference type="NCBI Taxonomy" id="1070528"/>
    <lineage>
        <taxon>unclassified sequences</taxon>
        <taxon>metagenomes</taxon>
        <taxon>organismal metagenomes</taxon>
    </lineage>
</organism>
<proteinExistence type="predicted"/>
<name>A0A6C0INN6_9ZZZZ</name>
<accession>A0A6C0INN6</accession>
<reference evidence="1" key="1">
    <citation type="journal article" date="2020" name="Nature">
        <title>Giant virus diversity and host interactions through global metagenomics.</title>
        <authorList>
            <person name="Schulz F."/>
            <person name="Roux S."/>
            <person name="Paez-Espino D."/>
            <person name="Jungbluth S."/>
            <person name="Walsh D.A."/>
            <person name="Denef V.J."/>
            <person name="McMahon K.D."/>
            <person name="Konstantinidis K.T."/>
            <person name="Eloe-Fadrosh E.A."/>
            <person name="Kyrpides N.C."/>
            <person name="Woyke T."/>
        </authorList>
    </citation>
    <scope>NUCLEOTIDE SEQUENCE</scope>
    <source>
        <strain evidence="1">GVMAG-M-3300024261-37</strain>
    </source>
</reference>
<dbReference type="EMBL" id="MN740232">
    <property type="protein sequence ID" value="QHT94841.1"/>
    <property type="molecule type" value="Genomic_DNA"/>
</dbReference>